<keyword evidence="2" id="KW-0342">GTP-binding</keyword>
<gene>
    <name evidence="6" type="ORF">M409DRAFT_25666</name>
</gene>
<evidence type="ECO:0000259" key="4">
    <source>
        <dbReference type="PROSITE" id="PS51388"/>
    </source>
</evidence>
<dbReference type="PRINTS" id="PR00195">
    <property type="entry name" value="DYNAMIN"/>
</dbReference>
<dbReference type="PANTHER" id="PTHR11566">
    <property type="entry name" value="DYNAMIN"/>
    <property type="match status" value="1"/>
</dbReference>
<feature type="domain" description="GED" evidence="4">
    <location>
        <begin position="629"/>
        <end position="720"/>
    </location>
</feature>
<dbReference type="GO" id="GO:0016559">
    <property type="term" value="P:peroxisome fission"/>
    <property type="evidence" value="ECO:0007669"/>
    <property type="project" value="TreeGrafter"/>
</dbReference>
<dbReference type="GeneID" id="54561061"/>
<feature type="region of interest" description="Disordered" evidence="3">
    <location>
        <begin position="741"/>
        <end position="777"/>
    </location>
</feature>
<dbReference type="GO" id="GO:0006897">
    <property type="term" value="P:endocytosis"/>
    <property type="evidence" value="ECO:0007669"/>
    <property type="project" value="TreeGrafter"/>
</dbReference>
<dbReference type="InterPro" id="IPR027417">
    <property type="entry name" value="P-loop_NTPase"/>
</dbReference>
<dbReference type="SMART" id="SM00053">
    <property type="entry name" value="DYNc"/>
    <property type="match status" value="1"/>
</dbReference>
<feature type="compositionally biased region" description="Polar residues" evidence="3">
    <location>
        <begin position="832"/>
        <end position="843"/>
    </location>
</feature>
<evidence type="ECO:0000256" key="2">
    <source>
        <dbReference type="ARBA" id="ARBA00023134"/>
    </source>
</evidence>
<protein>
    <recommendedName>
        <fullName evidence="8">Dynamin-type G domain-containing protein</fullName>
    </recommendedName>
</protein>
<dbReference type="PROSITE" id="PS51388">
    <property type="entry name" value="GED"/>
    <property type="match status" value="1"/>
</dbReference>
<evidence type="ECO:0000313" key="6">
    <source>
        <dbReference type="EMBL" id="KAF2163888.1"/>
    </source>
</evidence>
<dbReference type="EMBL" id="ML993606">
    <property type="protein sequence ID" value="KAF2163888.1"/>
    <property type="molecule type" value="Genomic_DNA"/>
</dbReference>
<evidence type="ECO:0000313" key="7">
    <source>
        <dbReference type="Proteomes" id="UP000799537"/>
    </source>
</evidence>
<dbReference type="PROSITE" id="PS51718">
    <property type="entry name" value="G_DYNAMIN_2"/>
    <property type="match status" value="1"/>
</dbReference>
<feature type="region of interest" description="Disordered" evidence="3">
    <location>
        <begin position="826"/>
        <end position="851"/>
    </location>
</feature>
<dbReference type="InterPro" id="IPR020850">
    <property type="entry name" value="GED_dom"/>
</dbReference>
<keyword evidence="1" id="KW-0547">Nucleotide-binding</keyword>
<feature type="domain" description="Dynamin-type G" evidence="5">
    <location>
        <begin position="38"/>
        <end position="338"/>
    </location>
</feature>
<dbReference type="Gene3D" id="3.40.50.300">
    <property type="entry name" value="P-loop containing nucleotide triphosphate hydrolases"/>
    <property type="match status" value="1"/>
</dbReference>
<dbReference type="RefSeq" id="XP_033664777.1">
    <property type="nucleotide sequence ID" value="XM_033807789.1"/>
</dbReference>
<dbReference type="GO" id="GO:0008017">
    <property type="term" value="F:microtubule binding"/>
    <property type="evidence" value="ECO:0007669"/>
    <property type="project" value="TreeGrafter"/>
</dbReference>
<organism evidence="6 7">
    <name type="scientific">Zasmidium cellare ATCC 36951</name>
    <dbReference type="NCBI Taxonomy" id="1080233"/>
    <lineage>
        <taxon>Eukaryota</taxon>
        <taxon>Fungi</taxon>
        <taxon>Dikarya</taxon>
        <taxon>Ascomycota</taxon>
        <taxon>Pezizomycotina</taxon>
        <taxon>Dothideomycetes</taxon>
        <taxon>Dothideomycetidae</taxon>
        <taxon>Mycosphaerellales</taxon>
        <taxon>Mycosphaerellaceae</taxon>
        <taxon>Zasmidium</taxon>
    </lineage>
</organism>
<evidence type="ECO:0000256" key="3">
    <source>
        <dbReference type="SAM" id="MobiDB-lite"/>
    </source>
</evidence>
<dbReference type="InterPro" id="IPR022812">
    <property type="entry name" value="Dynamin"/>
</dbReference>
<evidence type="ECO:0008006" key="8">
    <source>
        <dbReference type="Google" id="ProtNLM"/>
    </source>
</evidence>
<dbReference type="GO" id="GO:0005739">
    <property type="term" value="C:mitochondrion"/>
    <property type="evidence" value="ECO:0007669"/>
    <property type="project" value="TreeGrafter"/>
</dbReference>
<dbReference type="Pfam" id="PF01031">
    <property type="entry name" value="Dynamin_M"/>
    <property type="match status" value="1"/>
</dbReference>
<dbReference type="GO" id="GO:0000266">
    <property type="term" value="P:mitochondrial fission"/>
    <property type="evidence" value="ECO:0007669"/>
    <property type="project" value="TreeGrafter"/>
</dbReference>
<accession>A0A6A6CCH5</accession>
<dbReference type="Pfam" id="PF00350">
    <property type="entry name" value="Dynamin_N"/>
    <property type="match status" value="1"/>
</dbReference>
<dbReference type="OrthoDB" id="5061070at2759"/>
<dbReference type="Proteomes" id="UP000799537">
    <property type="component" value="Unassembled WGS sequence"/>
</dbReference>
<keyword evidence="7" id="KW-1185">Reference proteome</keyword>
<dbReference type="CDD" id="cd08771">
    <property type="entry name" value="DLP_1"/>
    <property type="match status" value="1"/>
</dbReference>
<evidence type="ECO:0000259" key="5">
    <source>
        <dbReference type="PROSITE" id="PS51718"/>
    </source>
</evidence>
<dbReference type="InterPro" id="IPR003130">
    <property type="entry name" value="GED"/>
</dbReference>
<dbReference type="GO" id="GO:0005874">
    <property type="term" value="C:microtubule"/>
    <property type="evidence" value="ECO:0007669"/>
    <property type="project" value="TreeGrafter"/>
</dbReference>
<sequence>MASIKVASDEAINQMKSKQQSELLDAIDKLRREHIDAEISIPQIVVCGNQSSGKSSVLESLARVRFPAGQGVVTKFATEVVLRNTEHPSMKVSLNAFTQRKTASSLPNPFPQHDQDLIDKIEAFRPGFNVEGPEDFPLVIKAATSHLAHLGTTGSICSHLLRVEISGPENPHLTLVDLPGLISNDQTSNVEAGDMARIANLVARYMKEPRSIVVAIFDALLDQESQHVFKVVTSSAATQRTIGVITKPDRLVPGSDQEKFVARLAENEQIHLGLGWHVVRNLAHEDQDRSLEHHQDLEGSLFSSDIWHTLSKADLGVTALRQKLGRALFHSIRGDLTELIAEMRRKLTTKQLELESLGSPRESIAEQRTYLNSVAQKFARLVESSLEGDYLKQEFSTFFANDSNRTRETIREIVETFVADIRVNGQNRKVQGEGAKSSSDEKATLTATEQKASLLNGTADPSLYCKKVATIMSKCRGKTLVGQIPLETVTAIFREQSLPWEAISTKYLDFCKSEVQRFMRSAIYHVAGQHTGDLLWQEYIYQVLVAKSASLDLKLSELLWPYQKCHPMTTNRRYWEEVKALGPSETVTKIADEPVVVFGQVNPINDRSGPAPWSRAARDRKWNSELLVAAEAIDRAEAYYNIAVETFVENVATLAIEACLLAGLGEAIPAETVWNLDADAIAKLAAEPQGIADTREKTARQIKALKEAIGTCERHVQQRKFIPHVPERAVDATPGSQLFKSTAPESVAEKPSSFNSGSGFGRPKTRSQPMWSRNKSPAFNHVEDTTPLHQRLGSMNNGDSNAISSNWSGITPPKEGFEVGGHNHGLFGQPSHEASSLFGSKNTPSKDRTTLPETQNLAFRMPGTSDPVSGEWIFSPRAHSSGMGGRHDPQLDVVEHFHSITAHSPFLKSSFEVRS</sequence>
<dbReference type="InterPro" id="IPR045063">
    <property type="entry name" value="Dynamin_N"/>
</dbReference>
<proteinExistence type="predicted"/>
<dbReference type="InterPro" id="IPR001401">
    <property type="entry name" value="Dynamin_GTPase"/>
</dbReference>
<dbReference type="Pfam" id="PF02212">
    <property type="entry name" value="GED"/>
    <property type="match status" value="1"/>
</dbReference>
<evidence type="ECO:0000256" key="1">
    <source>
        <dbReference type="ARBA" id="ARBA00022741"/>
    </source>
</evidence>
<name>A0A6A6CCH5_ZASCE</name>
<dbReference type="GO" id="GO:0016020">
    <property type="term" value="C:membrane"/>
    <property type="evidence" value="ECO:0007669"/>
    <property type="project" value="TreeGrafter"/>
</dbReference>
<dbReference type="PANTHER" id="PTHR11566:SF21">
    <property type="entry name" value="DYNAMIN RELATED PROTEIN 1, ISOFORM A"/>
    <property type="match status" value="1"/>
</dbReference>
<dbReference type="InterPro" id="IPR000375">
    <property type="entry name" value="Dynamin_stalk"/>
</dbReference>
<dbReference type="AlphaFoldDB" id="A0A6A6CCH5"/>
<dbReference type="GO" id="GO:0003924">
    <property type="term" value="F:GTPase activity"/>
    <property type="evidence" value="ECO:0007669"/>
    <property type="project" value="InterPro"/>
</dbReference>
<dbReference type="GO" id="GO:0005525">
    <property type="term" value="F:GTP binding"/>
    <property type="evidence" value="ECO:0007669"/>
    <property type="project" value="InterPro"/>
</dbReference>
<dbReference type="GO" id="GO:0048312">
    <property type="term" value="P:intracellular distribution of mitochondria"/>
    <property type="evidence" value="ECO:0007669"/>
    <property type="project" value="TreeGrafter"/>
</dbReference>
<dbReference type="SUPFAM" id="SSF52540">
    <property type="entry name" value="P-loop containing nucleoside triphosphate hydrolases"/>
    <property type="match status" value="1"/>
</dbReference>
<reference evidence="6" key="1">
    <citation type="journal article" date="2020" name="Stud. Mycol.">
        <title>101 Dothideomycetes genomes: a test case for predicting lifestyles and emergence of pathogens.</title>
        <authorList>
            <person name="Haridas S."/>
            <person name="Albert R."/>
            <person name="Binder M."/>
            <person name="Bloem J."/>
            <person name="Labutti K."/>
            <person name="Salamov A."/>
            <person name="Andreopoulos B."/>
            <person name="Baker S."/>
            <person name="Barry K."/>
            <person name="Bills G."/>
            <person name="Bluhm B."/>
            <person name="Cannon C."/>
            <person name="Castanera R."/>
            <person name="Culley D."/>
            <person name="Daum C."/>
            <person name="Ezra D."/>
            <person name="Gonzalez J."/>
            <person name="Henrissat B."/>
            <person name="Kuo A."/>
            <person name="Liang C."/>
            <person name="Lipzen A."/>
            <person name="Lutzoni F."/>
            <person name="Magnuson J."/>
            <person name="Mondo S."/>
            <person name="Nolan M."/>
            <person name="Ohm R."/>
            <person name="Pangilinan J."/>
            <person name="Park H.-J."/>
            <person name="Ramirez L."/>
            <person name="Alfaro M."/>
            <person name="Sun H."/>
            <person name="Tritt A."/>
            <person name="Yoshinaga Y."/>
            <person name="Zwiers L.-H."/>
            <person name="Turgeon B."/>
            <person name="Goodwin S."/>
            <person name="Spatafora J."/>
            <person name="Crous P."/>
            <person name="Grigoriev I."/>
        </authorList>
    </citation>
    <scope>NUCLEOTIDE SEQUENCE</scope>
    <source>
        <strain evidence="6">ATCC 36951</strain>
    </source>
</reference>
<feature type="compositionally biased region" description="Polar residues" evidence="3">
    <location>
        <begin position="766"/>
        <end position="777"/>
    </location>
</feature>
<dbReference type="InterPro" id="IPR030381">
    <property type="entry name" value="G_DYNAMIN_dom"/>
</dbReference>